<accession>A0A422QNN5</accession>
<keyword evidence="8" id="KW-1185">Reference proteome</keyword>
<proteinExistence type="inferred from homology"/>
<feature type="transmembrane region" description="Helical" evidence="6">
    <location>
        <begin position="110"/>
        <end position="134"/>
    </location>
</feature>
<keyword evidence="4 6" id="KW-0472">Membrane</keyword>
<dbReference type="GO" id="GO:0015499">
    <property type="term" value="F:formate transmembrane transporter activity"/>
    <property type="evidence" value="ECO:0007669"/>
    <property type="project" value="TreeGrafter"/>
</dbReference>
<dbReference type="PANTHER" id="PTHR30520:SF6">
    <property type="entry name" value="FORMATE_NITRATE FAMILY TRANSPORTER (EUROFUNG)"/>
    <property type="match status" value="1"/>
</dbReference>
<comment type="similarity">
    <text evidence="5">Belongs to the FNT transporter (TC 1.A.16) family.</text>
</comment>
<comment type="subcellular location">
    <subcellularLocation>
        <location evidence="1">Membrane</location>
        <topology evidence="1">Multi-pass membrane protein</topology>
    </subcellularLocation>
</comment>
<dbReference type="PROSITE" id="PS01005">
    <property type="entry name" value="FORMATE_NITRITE_TP_1"/>
    <property type="match status" value="1"/>
</dbReference>
<evidence type="ECO:0000313" key="8">
    <source>
        <dbReference type="Proteomes" id="UP000283254"/>
    </source>
</evidence>
<evidence type="ECO:0000313" key="7">
    <source>
        <dbReference type="EMBL" id="RNF31629.1"/>
    </source>
</evidence>
<evidence type="ECO:0000256" key="1">
    <source>
        <dbReference type="ARBA" id="ARBA00004141"/>
    </source>
</evidence>
<evidence type="ECO:0000256" key="6">
    <source>
        <dbReference type="SAM" id="Phobius"/>
    </source>
</evidence>
<evidence type="ECO:0000256" key="2">
    <source>
        <dbReference type="ARBA" id="ARBA00022692"/>
    </source>
</evidence>
<dbReference type="PANTHER" id="PTHR30520">
    <property type="entry name" value="FORMATE TRANSPORTER-RELATED"/>
    <property type="match status" value="1"/>
</dbReference>
<dbReference type="Proteomes" id="UP000283254">
    <property type="component" value="Unassembled WGS sequence"/>
</dbReference>
<dbReference type="Gene3D" id="1.20.1080.10">
    <property type="entry name" value="Glycerol uptake facilitator protein"/>
    <property type="match status" value="1"/>
</dbReference>
<organism evidence="7 8">
    <name type="scientific">Massilia aurea</name>
    <dbReference type="NCBI Taxonomy" id="373040"/>
    <lineage>
        <taxon>Bacteria</taxon>
        <taxon>Pseudomonadati</taxon>
        <taxon>Pseudomonadota</taxon>
        <taxon>Betaproteobacteria</taxon>
        <taxon>Burkholderiales</taxon>
        <taxon>Oxalobacteraceae</taxon>
        <taxon>Telluria group</taxon>
        <taxon>Massilia</taxon>
    </lineage>
</organism>
<feature type="transmembrane region" description="Helical" evidence="6">
    <location>
        <begin position="67"/>
        <end position="89"/>
    </location>
</feature>
<dbReference type="InterPro" id="IPR023271">
    <property type="entry name" value="Aquaporin-like"/>
</dbReference>
<dbReference type="InterPro" id="IPR024002">
    <property type="entry name" value="For/NO2_transpt_CS"/>
</dbReference>
<feature type="transmembrane region" description="Helical" evidence="6">
    <location>
        <begin position="191"/>
        <end position="217"/>
    </location>
</feature>
<evidence type="ECO:0000256" key="3">
    <source>
        <dbReference type="ARBA" id="ARBA00022989"/>
    </source>
</evidence>
<dbReference type="GO" id="GO:0005886">
    <property type="term" value="C:plasma membrane"/>
    <property type="evidence" value="ECO:0007669"/>
    <property type="project" value="TreeGrafter"/>
</dbReference>
<sequence>MAPLFAFDAYSPQEVATLVRQSGVKKAGLPLLPQVMLAILAGAFIGLGALYYVLVRSDPTLGFAARQVLGGGVFCLGLVMVVIAGAELFTGNNLLVMARAHGLITSGQVLRNWTIVLCGNMVGAVGLAVLVYLAGQAAMNDGAVGDAYLAIAAGKASLPFWTAFFRGVLCNALVCLGVWMSMAGRGVIDKVVVLLFPISAFIAAGFEHSVANLYFFAMALLLEGGADAALAAGMARNLAAVVLGNAVGGGVLVGLVYYLIYVKGLASGRRP</sequence>
<protein>
    <submittedName>
        <fullName evidence="7">Formate transporter</fullName>
    </submittedName>
</protein>
<feature type="transmembrane region" description="Helical" evidence="6">
    <location>
        <begin position="237"/>
        <end position="260"/>
    </location>
</feature>
<feature type="transmembrane region" description="Helical" evidence="6">
    <location>
        <begin position="158"/>
        <end position="179"/>
    </location>
</feature>
<gene>
    <name evidence="7" type="ORF">NM04_06215</name>
</gene>
<evidence type="ECO:0000256" key="5">
    <source>
        <dbReference type="ARBA" id="ARBA00049660"/>
    </source>
</evidence>
<feature type="transmembrane region" description="Helical" evidence="6">
    <location>
        <begin position="35"/>
        <end position="55"/>
    </location>
</feature>
<dbReference type="EMBL" id="JSAB01000054">
    <property type="protein sequence ID" value="RNF31629.1"/>
    <property type="molecule type" value="Genomic_DNA"/>
</dbReference>
<reference evidence="7" key="1">
    <citation type="submission" date="2014-10" db="EMBL/GenBank/DDBJ databases">
        <title>Massilia sp. genome.</title>
        <authorList>
            <person name="Xu B."/>
            <person name="Dai L."/>
            <person name="Huang Z."/>
        </authorList>
    </citation>
    <scope>NUCLEOTIDE SEQUENCE [LARGE SCALE GENOMIC DNA]</scope>
    <source>
        <strain evidence="7">CFS-1</strain>
    </source>
</reference>
<name>A0A422QNN5_9BURK</name>
<dbReference type="AlphaFoldDB" id="A0A422QNN5"/>
<dbReference type="InterPro" id="IPR000292">
    <property type="entry name" value="For/NO2_transpt"/>
</dbReference>
<dbReference type="Pfam" id="PF01226">
    <property type="entry name" value="Form_Nir_trans"/>
    <property type="match status" value="1"/>
</dbReference>
<comment type="caution">
    <text evidence="7">The sequence shown here is derived from an EMBL/GenBank/DDBJ whole genome shotgun (WGS) entry which is preliminary data.</text>
</comment>
<keyword evidence="2 6" id="KW-0812">Transmembrane</keyword>
<evidence type="ECO:0000256" key="4">
    <source>
        <dbReference type="ARBA" id="ARBA00023136"/>
    </source>
</evidence>
<keyword evidence="3 6" id="KW-1133">Transmembrane helix</keyword>